<sequence>MYDPNSAAFFSKSSLYILASIGDTGDPIASPSSCELSSPSNVKWLAFRQIPIPPIILITSLPQIVTLYPSLRLQAFDSLWSETDDIFKYIANIRTILDGAEVTPGEILPSDPPSYENSMSERFIEYLKQNVSCLEKQNEKRKAFLGEFSITSKSDDFDEVKQEKPTEDVSDRLRYNALKSLESYTRARHAALKTNLDLLEQISKNLSRFRCEIGGRNPAKDDSFSNWYDYEETVRRVVVCCFSIM</sequence>
<reference evidence="1" key="1">
    <citation type="submission" date="2024-06" db="EMBL/GenBank/DDBJ databases">
        <authorList>
            <person name="Liu X."/>
            <person name="Lenzi L."/>
            <person name="Haldenby T S."/>
            <person name="Uol C."/>
        </authorList>
    </citation>
    <scope>NUCLEOTIDE SEQUENCE</scope>
</reference>
<gene>
    <name evidence="1" type="ORF">CDAUBV1_LOCUS11438</name>
</gene>
<name>A0AAV2TL44_CALDB</name>
<dbReference type="Proteomes" id="UP001497525">
    <property type="component" value="Unassembled WGS sequence"/>
</dbReference>
<comment type="caution">
    <text evidence="1">The sequence shown here is derived from an EMBL/GenBank/DDBJ whole genome shotgun (WGS) entry which is preliminary data.</text>
</comment>
<dbReference type="EMBL" id="CAXLJL010000378">
    <property type="protein sequence ID" value="CAL5137176.1"/>
    <property type="molecule type" value="Genomic_DNA"/>
</dbReference>
<protein>
    <submittedName>
        <fullName evidence="1">Uncharacterized protein</fullName>
    </submittedName>
</protein>
<evidence type="ECO:0000313" key="1">
    <source>
        <dbReference type="EMBL" id="CAL5137176.1"/>
    </source>
</evidence>
<proteinExistence type="predicted"/>
<accession>A0AAV2TL44</accession>
<organism evidence="1 2">
    <name type="scientific">Calicophoron daubneyi</name>
    <name type="common">Rumen fluke</name>
    <name type="synonym">Paramphistomum daubneyi</name>
    <dbReference type="NCBI Taxonomy" id="300641"/>
    <lineage>
        <taxon>Eukaryota</taxon>
        <taxon>Metazoa</taxon>
        <taxon>Spiralia</taxon>
        <taxon>Lophotrochozoa</taxon>
        <taxon>Platyhelminthes</taxon>
        <taxon>Trematoda</taxon>
        <taxon>Digenea</taxon>
        <taxon>Plagiorchiida</taxon>
        <taxon>Pronocephalata</taxon>
        <taxon>Paramphistomoidea</taxon>
        <taxon>Paramphistomidae</taxon>
        <taxon>Calicophoron</taxon>
    </lineage>
</organism>
<evidence type="ECO:0000313" key="2">
    <source>
        <dbReference type="Proteomes" id="UP001497525"/>
    </source>
</evidence>
<dbReference type="AlphaFoldDB" id="A0AAV2TL44"/>